<proteinExistence type="predicted"/>
<dbReference type="SUPFAM" id="SSF52540">
    <property type="entry name" value="P-loop containing nucleoside triphosphate hydrolases"/>
    <property type="match status" value="1"/>
</dbReference>
<evidence type="ECO:0000256" key="1">
    <source>
        <dbReference type="SAM" id="MobiDB-lite"/>
    </source>
</evidence>
<name>A0A317XBH0_9EURO</name>
<dbReference type="Proteomes" id="UP000246702">
    <property type="component" value="Unassembled WGS sequence"/>
</dbReference>
<dbReference type="GeneID" id="37108340"/>
<evidence type="ECO:0000313" key="2">
    <source>
        <dbReference type="EMBL" id="PWY95032.1"/>
    </source>
</evidence>
<sequence length="598" mass="66067">MHYKSGPMTGTATAFTAAVAFKLANPEPIARNMKEAILGGLEKACLLVSEGFKEHTGGQPFKYPQLSSEITLAEFNPPEAPVLIPSGESDFSILTHRYQTTEARLAKAKLIVTEGPEVALSDVPTAEFGKLLTVDREEMEKFRAIANLVSEYMEKQQTKPLSIGVFGRPGSGKSFGVEEVINAVAQHQGKGVQKLKFNLSQFIEYSDLLAAFQKVRDQTFSNKMPVVMFDEFDCSFAGKPLGWLQYFLAPMQDGQYLQHGDLRPLGSAIFIFVGGTSSTYDDFCATLGDREAVAAKKPDFASRLRGSVDIWGPDMLSSRNSGDKTYSIRRAIILRSLLEKHKLLTKTATGYKFKVTDSVLNALLCVSRFSHGTRSLEGIIQASQIIRGEEFTAAALPSDDRLGLQVNTTEFAEWLNGWRAGNEGIRQLIRNTIRDEIKKDSMQGTDGVTGLSLSLLEQIALSEVFSEHFSLFLDDGKAQELGGRVRDLTRDRPAIAKGVYDSLTVIKSKRGSVSQMLPWRFIVDQCREQDPPTSSWYHKVADAIVQALAPAVEDEDEDEDRVIPPRPQPQPEGSDDDEVHIRYFGILPGSADDPFATY</sequence>
<organism evidence="2 3">
    <name type="scientific">Aspergillus sclerotioniger CBS 115572</name>
    <dbReference type="NCBI Taxonomy" id="1450535"/>
    <lineage>
        <taxon>Eukaryota</taxon>
        <taxon>Fungi</taxon>
        <taxon>Dikarya</taxon>
        <taxon>Ascomycota</taxon>
        <taxon>Pezizomycotina</taxon>
        <taxon>Eurotiomycetes</taxon>
        <taxon>Eurotiomycetidae</taxon>
        <taxon>Eurotiales</taxon>
        <taxon>Aspergillaceae</taxon>
        <taxon>Aspergillus</taxon>
        <taxon>Aspergillus subgen. Circumdati</taxon>
    </lineage>
</organism>
<dbReference type="STRING" id="1450535.A0A317XBH0"/>
<dbReference type="InterPro" id="IPR027417">
    <property type="entry name" value="P-loop_NTPase"/>
</dbReference>
<gene>
    <name evidence="2" type="ORF">BO94DRAFT_216503</name>
</gene>
<dbReference type="AlphaFoldDB" id="A0A317XBH0"/>
<accession>A0A317XBH0</accession>
<keyword evidence="3" id="KW-1185">Reference proteome</keyword>
<dbReference type="EMBL" id="MSFK01000003">
    <property type="protein sequence ID" value="PWY95032.1"/>
    <property type="molecule type" value="Genomic_DNA"/>
</dbReference>
<comment type="caution">
    <text evidence="2">The sequence shown here is derived from an EMBL/GenBank/DDBJ whole genome shotgun (WGS) entry which is preliminary data.</text>
</comment>
<dbReference type="RefSeq" id="XP_025471793.1">
    <property type="nucleotide sequence ID" value="XM_025606197.1"/>
</dbReference>
<feature type="region of interest" description="Disordered" evidence="1">
    <location>
        <begin position="552"/>
        <end position="579"/>
    </location>
</feature>
<protein>
    <recommendedName>
        <fullName evidence="4">ATPase AAA-type core domain-containing protein</fullName>
    </recommendedName>
</protein>
<reference evidence="2 3" key="1">
    <citation type="submission" date="2016-12" db="EMBL/GenBank/DDBJ databases">
        <title>The genomes of Aspergillus section Nigri reveals drivers in fungal speciation.</title>
        <authorList>
            <consortium name="DOE Joint Genome Institute"/>
            <person name="Vesth T.C."/>
            <person name="Nybo J."/>
            <person name="Theobald S."/>
            <person name="Brandl J."/>
            <person name="Frisvad J.C."/>
            <person name="Nielsen K.F."/>
            <person name="Lyhne E.K."/>
            <person name="Kogle M.E."/>
            <person name="Kuo A."/>
            <person name="Riley R."/>
            <person name="Clum A."/>
            <person name="Nolan M."/>
            <person name="Lipzen A."/>
            <person name="Salamov A."/>
            <person name="Henrissat B."/>
            <person name="Wiebenga A."/>
            <person name="De Vries R.P."/>
            <person name="Grigoriev I.V."/>
            <person name="Mortensen U.H."/>
            <person name="Andersen M.R."/>
            <person name="Baker S.E."/>
        </authorList>
    </citation>
    <scope>NUCLEOTIDE SEQUENCE [LARGE SCALE GENOMIC DNA]</scope>
    <source>
        <strain evidence="2 3">CBS 115572</strain>
    </source>
</reference>
<evidence type="ECO:0000313" key="3">
    <source>
        <dbReference type="Proteomes" id="UP000246702"/>
    </source>
</evidence>
<evidence type="ECO:0008006" key="4">
    <source>
        <dbReference type="Google" id="ProtNLM"/>
    </source>
</evidence>
<dbReference type="OrthoDB" id="5305673at2759"/>